<dbReference type="InterPro" id="IPR050486">
    <property type="entry name" value="Mannose-1P_guanyltransferase"/>
</dbReference>
<reference evidence="2" key="1">
    <citation type="submission" date="2021-02" db="EMBL/GenBank/DDBJ databases">
        <title>The CRISPR/cas machinery reduction and long-range gene transfer in the hot spring cyanobacterium Synechococcus.</title>
        <authorList>
            <person name="Dvorak P."/>
            <person name="Jahodarova E."/>
            <person name="Hasler P."/>
            <person name="Poulickova A."/>
        </authorList>
    </citation>
    <scope>NUCLEOTIDE SEQUENCE</scope>
    <source>
        <strain evidence="2">Rupite</strain>
    </source>
</reference>
<dbReference type="Gene3D" id="2.160.10.10">
    <property type="entry name" value="Hexapeptide repeat proteins"/>
    <property type="match status" value="1"/>
</dbReference>
<dbReference type="SUPFAM" id="SSF53448">
    <property type="entry name" value="Nucleotide-diphospho-sugar transferases"/>
    <property type="match status" value="1"/>
</dbReference>
<dbReference type="PANTHER" id="PTHR22572">
    <property type="entry name" value="SUGAR-1-PHOSPHATE GUANYL TRANSFERASE"/>
    <property type="match status" value="1"/>
</dbReference>
<dbReference type="InterPro" id="IPR005835">
    <property type="entry name" value="NTP_transferase_dom"/>
</dbReference>
<evidence type="ECO:0000313" key="2">
    <source>
        <dbReference type="EMBL" id="MCJ2543960.1"/>
    </source>
</evidence>
<dbReference type="InterPro" id="IPR011004">
    <property type="entry name" value="Trimer_LpxA-like_sf"/>
</dbReference>
<dbReference type="CDD" id="cd04181">
    <property type="entry name" value="NTP_transferase"/>
    <property type="match status" value="1"/>
</dbReference>
<keyword evidence="3" id="KW-1185">Reference proteome</keyword>
<gene>
    <name evidence="2" type="ORF">JX360_13790</name>
</gene>
<evidence type="ECO:0000313" key="3">
    <source>
        <dbReference type="Proteomes" id="UP000830835"/>
    </source>
</evidence>
<sequence length="315" mass="34184">MQAVILAGGKGTRLRPFTLLQPKPLMPLLEVPFLEWMIGRCRRVGLTDILLSVGYLGRQIEAALGDGSQWGVKIRYIPEETPLDTAGALVLAQPYFSGDPLVVFNADILTDLDLQALMECHVQSQAAATLTLTHVEDITAYGLVEVGEGGQIQSFREKPTAAEALTLTTNTINAGTYVLDPAIFSGYPSGNPLSFERRVFPDLLNQGQRMQAYLHEGYWRDLGNPASYYHGQLDILSGRMTDFPLENVQEQAPGVWIHNTAHIEPAAQLGSPCYIGTQTWLGSRAQIPAGTILGGHSWVDGSLQPGVYGPGTLVV</sequence>
<dbReference type="SUPFAM" id="SSF51161">
    <property type="entry name" value="Trimeric LpxA-like enzymes"/>
    <property type="match status" value="1"/>
</dbReference>
<organism evidence="2 3">
    <name type="scientific">Thermostichus vulcanus str. 'Rupite'</name>
    <dbReference type="NCBI Taxonomy" id="2813851"/>
    <lineage>
        <taxon>Bacteria</taxon>
        <taxon>Bacillati</taxon>
        <taxon>Cyanobacteriota</taxon>
        <taxon>Cyanophyceae</taxon>
        <taxon>Thermostichales</taxon>
        <taxon>Thermostichaceae</taxon>
        <taxon>Thermostichus</taxon>
    </lineage>
</organism>
<feature type="domain" description="Nucleotidyl transferase" evidence="1">
    <location>
        <begin position="3"/>
        <end position="236"/>
    </location>
</feature>
<accession>A0ABT0CDV8</accession>
<dbReference type="RefSeq" id="WP_244352067.1">
    <property type="nucleotide sequence ID" value="NZ_JAFIRA010000041.1"/>
</dbReference>
<dbReference type="InterPro" id="IPR029044">
    <property type="entry name" value="Nucleotide-diphossugar_trans"/>
</dbReference>
<protein>
    <submittedName>
        <fullName evidence="2">NDP-sugar synthase</fullName>
    </submittedName>
</protein>
<dbReference type="Pfam" id="PF00483">
    <property type="entry name" value="NTP_transferase"/>
    <property type="match status" value="1"/>
</dbReference>
<dbReference type="EMBL" id="JAFIRA010000041">
    <property type="protein sequence ID" value="MCJ2543960.1"/>
    <property type="molecule type" value="Genomic_DNA"/>
</dbReference>
<dbReference type="Proteomes" id="UP000830835">
    <property type="component" value="Unassembled WGS sequence"/>
</dbReference>
<evidence type="ECO:0000259" key="1">
    <source>
        <dbReference type="Pfam" id="PF00483"/>
    </source>
</evidence>
<name>A0ABT0CDV8_THEVL</name>
<dbReference type="Gene3D" id="3.90.550.10">
    <property type="entry name" value="Spore Coat Polysaccharide Biosynthesis Protein SpsA, Chain A"/>
    <property type="match status" value="1"/>
</dbReference>
<comment type="caution">
    <text evidence="2">The sequence shown here is derived from an EMBL/GenBank/DDBJ whole genome shotgun (WGS) entry which is preliminary data.</text>
</comment>
<proteinExistence type="predicted"/>